<dbReference type="SUPFAM" id="SSF47616">
    <property type="entry name" value="GST C-terminal domain-like"/>
    <property type="match status" value="1"/>
</dbReference>
<dbReference type="InterPro" id="IPR036249">
    <property type="entry name" value="Thioredoxin-like_sf"/>
</dbReference>
<reference evidence="3 4" key="1">
    <citation type="submission" date="2018-06" db="EMBL/GenBank/DDBJ databases">
        <title>Combined omics and stable isotope probing to characterize newly discovered Mariana Back-Arc vent microbial communities.</title>
        <authorList>
            <person name="Trembath-Reichert E."/>
            <person name="Huber J.A."/>
        </authorList>
    </citation>
    <scope>NUCLEOTIDE SEQUENCE [LARGE SCALE GENOMIC DNA]</scope>
    <source>
        <strain evidence="3">MAG 54</strain>
    </source>
</reference>
<protein>
    <submittedName>
        <fullName evidence="3">Glutathione S-transferase</fullName>
    </submittedName>
</protein>
<dbReference type="InterPro" id="IPR004045">
    <property type="entry name" value="Glutathione_S-Trfase_N"/>
</dbReference>
<dbReference type="Proteomes" id="UP000287719">
    <property type="component" value="Unassembled WGS sequence"/>
</dbReference>
<dbReference type="AlphaFoldDB" id="A0A432GNZ9"/>
<feature type="domain" description="GST C-terminal" evidence="2">
    <location>
        <begin position="85"/>
        <end position="204"/>
    </location>
</feature>
<dbReference type="InterPro" id="IPR040079">
    <property type="entry name" value="Glutathione_S-Trfase"/>
</dbReference>
<proteinExistence type="predicted"/>
<dbReference type="Gene3D" id="1.20.1050.10">
    <property type="match status" value="1"/>
</dbReference>
<dbReference type="InterPro" id="IPR036282">
    <property type="entry name" value="Glutathione-S-Trfase_C_sf"/>
</dbReference>
<evidence type="ECO:0000259" key="2">
    <source>
        <dbReference type="PROSITE" id="PS50405"/>
    </source>
</evidence>
<evidence type="ECO:0000259" key="1">
    <source>
        <dbReference type="PROSITE" id="PS50404"/>
    </source>
</evidence>
<dbReference type="EMBL" id="QNZJ01000225">
    <property type="protein sequence ID" value="RTZ85246.1"/>
    <property type="molecule type" value="Genomic_DNA"/>
</dbReference>
<dbReference type="SUPFAM" id="SSF52833">
    <property type="entry name" value="Thioredoxin-like"/>
    <property type="match status" value="1"/>
</dbReference>
<sequence>MLTLYYSEKSCSFAPHILLYDTGADFVAKRIDFDTGEQNSQGYLTVNPKGRVPALMTPDGVLTENPAILLYIAQMYPEKQLAPKEPFSLAQAQSFNMYIASTVHVGHAHKMRGSRWADDKTAHVSMADKVAQNMESYANVIEEHYFVGPWVLGEQYSMCDPYLALVTRWLRPDGVLLDNFPKLKAHDVLMRTRSSMQSTLPIYA</sequence>
<evidence type="ECO:0000313" key="3">
    <source>
        <dbReference type="EMBL" id="RTZ85246.1"/>
    </source>
</evidence>
<dbReference type="GO" id="GO:0016740">
    <property type="term" value="F:transferase activity"/>
    <property type="evidence" value="ECO:0007669"/>
    <property type="project" value="UniProtKB-KW"/>
</dbReference>
<keyword evidence="3" id="KW-0808">Transferase</keyword>
<dbReference type="PROSITE" id="PS50404">
    <property type="entry name" value="GST_NTER"/>
    <property type="match status" value="1"/>
</dbReference>
<dbReference type="Gene3D" id="3.40.30.10">
    <property type="entry name" value="Glutaredoxin"/>
    <property type="match status" value="1"/>
</dbReference>
<dbReference type="PANTHER" id="PTHR44051">
    <property type="entry name" value="GLUTATHIONE S-TRANSFERASE-RELATED"/>
    <property type="match status" value="1"/>
</dbReference>
<feature type="domain" description="GST N-terminal" evidence="1">
    <location>
        <begin position="1"/>
        <end position="80"/>
    </location>
</feature>
<dbReference type="SFLD" id="SFLDG01150">
    <property type="entry name" value="Main.1:_Beta-like"/>
    <property type="match status" value="1"/>
</dbReference>
<dbReference type="CDD" id="cd03057">
    <property type="entry name" value="GST_N_Beta"/>
    <property type="match status" value="1"/>
</dbReference>
<dbReference type="PROSITE" id="PS50405">
    <property type="entry name" value="GST_CTER"/>
    <property type="match status" value="1"/>
</dbReference>
<gene>
    <name evidence="3" type="ORF">DSY95_05090</name>
</gene>
<name>A0A432GNZ9_9DELT</name>
<dbReference type="Pfam" id="PF02798">
    <property type="entry name" value="GST_N"/>
    <property type="match status" value="1"/>
</dbReference>
<accession>A0A432GNZ9</accession>
<comment type="caution">
    <text evidence="3">The sequence shown here is derived from an EMBL/GenBank/DDBJ whole genome shotgun (WGS) entry which is preliminary data.</text>
</comment>
<dbReference type="CDD" id="cd03188">
    <property type="entry name" value="GST_C_Beta"/>
    <property type="match status" value="1"/>
</dbReference>
<dbReference type="InterPro" id="IPR010987">
    <property type="entry name" value="Glutathione-S-Trfase_C-like"/>
</dbReference>
<organism evidence="3 4">
    <name type="scientific">SAR324 cluster bacterium</name>
    <dbReference type="NCBI Taxonomy" id="2024889"/>
    <lineage>
        <taxon>Bacteria</taxon>
        <taxon>Deltaproteobacteria</taxon>
        <taxon>SAR324 cluster</taxon>
    </lineage>
</organism>
<dbReference type="SFLD" id="SFLDS00019">
    <property type="entry name" value="Glutathione_Transferase_(cytos"/>
    <property type="match status" value="1"/>
</dbReference>
<evidence type="ECO:0000313" key="4">
    <source>
        <dbReference type="Proteomes" id="UP000287719"/>
    </source>
</evidence>
<dbReference type="SFLD" id="SFLDG00358">
    <property type="entry name" value="Main_(cytGST)"/>
    <property type="match status" value="1"/>
</dbReference>
<dbReference type="PANTHER" id="PTHR44051:SF8">
    <property type="entry name" value="GLUTATHIONE S-TRANSFERASE GSTA"/>
    <property type="match status" value="1"/>
</dbReference>